<evidence type="ECO:0000256" key="2">
    <source>
        <dbReference type="ARBA" id="ARBA00004496"/>
    </source>
</evidence>
<evidence type="ECO:0000259" key="14">
    <source>
        <dbReference type="PROSITE" id="PS51059"/>
    </source>
</evidence>
<evidence type="ECO:0000256" key="1">
    <source>
        <dbReference type="ARBA" id="ARBA00004123"/>
    </source>
</evidence>
<dbReference type="InterPro" id="IPR004170">
    <property type="entry name" value="WWE_dom"/>
</dbReference>
<reference evidence="15 16" key="1">
    <citation type="journal article" date="2011" name="Nature">
        <title>A high-resolution map of human evolutionary constraint using 29 mammals.</title>
        <authorList>
            <person name="Lindblad-Toh K."/>
            <person name="Garber M."/>
            <person name="Zuk O."/>
            <person name="Lin M.F."/>
            <person name="Parker B.J."/>
            <person name="Washietl S."/>
            <person name="Kheradpour P."/>
            <person name="Ernst J."/>
            <person name="Jordan G."/>
            <person name="Mauceli E."/>
            <person name="Ward L.D."/>
            <person name="Lowe C.B."/>
            <person name="Holloway A.K."/>
            <person name="Clamp M."/>
            <person name="Gnerre S."/>
            <person name="Alfoldi J."/>
            <person name="Beal K."/>
            <person name="Chang J."/>
            <person name="Clawson H."/>
            <person name="Cuff J."/>
            <person name="Di Palma F."/>
            <person name="Fitzgerald S."/>
            <person name="Flicek P."/>
            <person name="Guttman M."/>
            <person name="Hubisz M.J."/>
            <person name="Jaffe D.B."/>
            <person name="Jungreis I."/>
            <person name="Kent W.J."/>
            <person name="Kostka D."/>
            <person name="Lara M."/>
            <person name="Martins A.L."/>
            <person name="Massingham T."/>
            <person name="Moltke I."/>
            <person name="Raney B.J."/>
            <person name="Rasmussen M.D."/>
            <person name="Robinson J."/>
            <person name="Stark A."/>
            <person name="Vilella A.J."/>
            <person name="Wen J."/>
            <person name="Xie X."/>
            <person name="Zody M.C."/>
            <person name="Baldwin J."/>
            <person name="Bloom T."/>
            <person name="Chin C.W."/>
            <person name="Heiman D."/>
            <person name="Nicol R."/>
            <person name="Nusbaum C."/>
            <person name="Young S."/>
            <person name="Wilkinson J."/>
            <person name="Worley K.C."/>
            <person name="Kovar C.L."/>
            <person name="Muzny D.M."/>
            <person name="Gibbs R.A."/>
            <person name="Cree A."/>
            <person name="Dihn H.H."/>
            <person name="Fowler G."/>
            <person name="Jhangiani S."/>
            <person name="Joshi V."/>
            <person name="Lee S."/>
            <person name="Lewis L.R."/>
            <person name="Nazareth L.V."/>
            <person name="Okwuonu G."/>
            <person name="Santibanez J."/>
            <person name="Warren W.C."/>
            <person name="Mardis E.R."/>
            <person name="Weinstock G.M."/>
            <person name="Wilson R.K."/>
            <person name="Delehaunty K."/>
            <person name="Dooling D."/>
            <person name="Fronik C."/>
            <person name="Fulton L."/>
            <person name="Fulton B."/>
            <person name="Graves T."/>
            <person name="Minx P."/>
            <person name="Sodergren E."/>
            <person name="Birney E."/>
            <person name="Margulies E.H."/>
            <person name="Herrero J."/>
            <person name="Green E.D."/>
            <person name="Haussler D."/>
            <person name="Siepel A."/>
            <person name="Goldman N."/>
            <person name="Pollard K.S."/>
            <person name="Pedersen J.S."/>
            <person name="Lander E.S."/>
            <person name="Kellis M."/>
        </authorList>
    </citation>
    <scope>NUCLEOTIDE SEQUENCE [LARGE SCALE GENOMIC DNA]</scope>
    <source>
        <strain evidence="16">Thorbecke</strain>
    </source>
</reference>
<dbReference type="Pfam" id="PF25261">
    <property type="entry name" value="zf-CCCH_PARP12"/>
    <property type="match status" value="1"/>
</dbReference>
<dbReference type="GO" id="GO:0003723">
    <property type="term" value="F:RNA binding"/>
    <property type="evidence" value="ECO:0007669"/>
    <property type="project" value="TreeGrafter"/>
</dbReference>
<dbReference type="Pfam" id="PF18633">
    <property type="entry name" value="zf-CCCH_8"/>
    <property type="match status" value="1"/>
</dbReference>
<evidence type="ECO:0000256" key="7">
    <source>
        <dbReference type="ARBA" id="ARBA00022771"/>
    </source>
</evidence>
<evidence type="ECO:0000256" key="3">
    <source>
        <dbReference type="ARBA" id="ARBA00022490"/>
    </source>
</evidence>
<dbReference type="SUPFAM" id="SSF56399">
    <property type="entry name" value="ADP-ribosylation"/>
    <property type="match status" value="1"/>
</dbReference>
<dbReference type="GO" id="GO:0061014">
    <property type="term" value="P:positive regulation of mRNA catabolic process"/>
    <property type="evidence" value="ECO:0007669"/>
    <property type="project" value="Ensembl"/>
</dbReference>
<dbReference type="GO" id="GO:0008270">
    <property type="term" value="F:zinc ion binding"/>
    <property type="evidence" value="ECO:0007669"/>
    <property type="project" value="UniProtKB-KW"/>
</dbReference>
<feature type="domain" description="WWE" evidence="13">
    <location>
        <begin position="552"/>
        <end position="639"/>
    </location>
</feature>
<proteinExistence type="inferred from homology"/>
<dbReference type="GO" id="GO:0009615">
    <property type="term" value="P:response to virus"/>
    <property type="evidence" value="ECO:0007669"/>
    <property type="project" value="Ensembl"/>
</dbReference>
<dbReference type="GeneTree" id="ENSGT00940000162001"/>
<dbReference type="GO" id="GO:0003950">
    <property type="term" value="F:NAD+ poly-ADP-ribosyltransferase activity"/>
    <property type="evidence" value="ECO:0007669"/>
    <property type="project" value="UniProtKB-UniRule"/>
</dbReference>
<keyword evidence="11" id="KW-0808">Transferase</keyword>
<keyword evidence="3" id="KW-0963">Cytoplasm</keyword>
<keyword evidence="7" id="KW-0863">Zinc-finger</keyword>
<dbReference type="InterPro" id="IPR036388">
    <property type="entry name" value="WH-like_DNA-bd_sf"/>
</dbReference>
<evidence type="ECO:0000259" key="13">
    <source>
        <dbReference type="PROSITE" id="PS50918"/>
    </source>
</evidence>
<gene>
    <name evidence="15" type="primary">ZC3HAV1</name>
</gene>
<dbReference type="Pfam" id="PF02825">
    <property type="entry name" value="WWE"/>
    <property type="match status" value="1"/>
</dbReference>
<keyword evidence="4" id="KW-0597">Phosphoprotein</keyword>
<keyword evidence="5" id="KW-0479">Metal-binding</keyword>
<evidence type="ECO:0000256" key="8">
    <source>
        <dbReference type="ARBA" id="ARBA00022833"/>
    </source>
</evidence>
<dbReference type="InterPro" id="IPR012317">
    <property type="entry name" value="Poly(ADP-ribose)pol_cat_dom"/>
</dbReference>
<keyword evidence="8" id="KW-0862">Zinc</keyword>
<evidence type="ECO:0000313" key="15">
    <source>
        <dbReference type="Ensembl" id="ENSOCUP00000015374.3"/>
    </source>
</evidence>
<dbReference type="GO" id="GO:0005829">
    <property type="term" value="C:cytosol"/>
    <property type="evidence" value="ECO:0007669"/>
    <property type="project" value="Ensembl"/>
</dbReference>
<feature type="compositionally biased region" description="Low complexity" evidence="12">
    <location>
        <begin position="660"/>
        <end position="676"/>
    </location>
</feature>
<dbReference type="PROSITE" id="PS50918">
    <property type="entry name" value="WWE"/>
    <property type="match status" value="1"/>
</dbReference>
<evidence type="ECO:0000256" key="11">
    <source>
        <dbReference type="RuleBase" id="RU362114"/>
    </source>
</evidence>
<dbReference type="AlphaFoldDB" id="G1TEP1"/>
<keyword evidence="11" id="KW-0328">Glycosyltransferase</keyword>
<dbReference type="eggNOG" id="ENOG502QSC4">
    <property type="taxonomic scope" value="Eukaryota"/>
</dbReference>
<dbReference type="InterPro" id="IPR040954">
    <property type="entry name" value="Znf-CCCH_8"/>
</dbReference>
<organism evidence="15 16">
    <name type="scientific">Oryctolagus cuniculus</name>
    <name type="common">Rabbit</name>
    <dbReference type="NCBI Taxonomy" id="9986"/>
    <lineage>
        <taxon>Eukaryota</taxon>
        <taxon>Metazoa</taxon>
        <taxon>Chordata</taxon>
        <taxon>Craniata</taxon>
        <taxon>Vertebrata</taxon>
        <taxon>Euteleostomi</taxon>
        <taxon>Mammalia</taxon>
        <taxon>Eutheria</taxon>
        <taxon>Euarchontoglires</taxon>
        <taxon>Glires</taxon>
        <taxon>Lagomorpha</taxon>
        <taxon>Leporidae</taxon>
        <taxon>Oryctolagus</taxon>
    </lineage>
</organism>
<keyword evidence="11" id="KW-0520">NAD</keyword>
<dbReference type="SUPFAM" id="SSF117839">
    <property type="entry name" value="WWE domain"/>
    <property type="match status" value="1"/>
</dbReference>
<evidence type="ECO:0000256" key="10">
    <source>
        <dbReference type="ARBA" id="ARBA00024347"/>
    </source>
</evidence>
<dbReference type="Pfam" id="PF23466">
    <property type="entry name" value="WWE_4"/>
    <property type="match status" value="1"/>
</dbReference>
<dbReference type="InParanoid" id="G1TEP1"/>
<comment type="similarity">
    <text evidence="10">Belongs to the ARTD/PARP family.</text>
</comment>
<feature type="compositionally biased region" description="Basic and acidic residues" evidence="12">
    <location>
        <begin position="247"/>
        <end position="263"/>
    </location>
</feature>
<sequence>MADPGVCCFITKILCAHGGRLALDALLQEIGLPKAQLCHELEAAGLERFVVLETGGKDGVSCSVVATTPVRICRRKHCERPCGKLHLCKLNVLGRCHYSQAERNLCKYSHEVLSEENFQVLKSHGLSGLNQEELAVLLIQSDPFFLPEICKTYKGEGRKQICSHQPLCERLHICEHFTRGECRYLNCLRSHNLMDRKVLAAMREHGLSPDVVQNIQDICNSKHAKNNAAGTRAPPPHRRPATPRTAAPRDRSTSKDRPFHGSREFLSSALASPRSCTSSPDGPGLGPSPEAAPVDKLTHRFSGLGTGAGPLPSSGSATPTEPRGPMKVGGSQRLPENGCAAGAPLRPPSSTDSGRKSSSVQESTRKGSDSAPTSEAGATASACVSDPQGAGAGSGAAGSPQASLSNNAHGGAAYPTDGAGTGGPFGDPLALGTSQRTGGDDPGVASLTDSVSAVPSATSPRLNDHGSEEICLAHLYGGCQRDGSCNRVHFHLPYRWQVLILNNWVDFQDMEKIEEAYCDPKNQIISIGSDKINFQKMTCNCNPMRRVSTPSSVTDPDSSVFTTQWIWYWRSESDRWIPYGEENHNQPSSNIDSSYLESLFQSCRRGIVQFQAGSRNYELSFPGMIQTNIASKTQKGVARRPAFVSLWEVEQMKRILDCPQVQSQPEPPSSSNLPQPVADPQPSDGYQLLELSTHSSEYIGISEHFKTSMKNVKIEKIKKIENPRLWNTFQRKKLTMQDKEEKLLFYATGRAHVESICANNFDRTLHGPHETKYGQGYYFTKDPICAHKNCPFGAKNTVMFVARVLTGSFVEGNMMYTSPPVPYDSCVDTRSNPSVFVVFQKEQIYPAYVIEYSEVDKACVVS</sequence>
<dbReference type="FunCoup" id="G1TEP1">
    <property type="interactions" value="648"/>
</dbReference>
<dbReference type="Pfam" id="PF18606">
    <property type="entry name" value="HTH_53"/>
    <property type="match status" value="1"/>
</dbReference>
<feature type="region of interest" description="Disordered" evidence="12">
    <location>
        <begin position="660"/>
        <end position="686"/>
    </location>
</feature>
<dbReference type="PaxDb" id="9986-ENSOCUP00000015374"/>
<dbReference type="SMR" id="G1TEP1"/>
<dbReference type="PROSITE" id="PS51059">
    <property type="entry name" value="PARP_CATALYTIC"/>
    <property type="match status" value="1"/>
</dbReference>
<evidence type="ECO:0000256" key="12">
    <source>
        <dbReference type="SAM" id="MobiDB-lite"/>
    </source>
</evidence>
<comment type="subcellular location">
    <subcellularLocation>
        <location evidence="2">Cytoplasm</location>
    </subcellularLocation>
    <subcellularLocation>
        <location evidence="1">Nucleus</location>
    </subcellularLocation>
</comment>
<dbReference type="CDD" id="cd01439">
    <property type="entry name" value="TCCD_inducible_PARP_like"/>
    <property type="match status" value="1"/>
</dbReference>
<dbReference type="InterPro" id="IPR057602">
    <property type="entry name" value="Zfn-CCCH_PARP12"/>
</dbReference>
<reference evidence="15" key="2">
    <citation type="submission" date="2025-08" db="UniProtKB">
        <authorList>
            <consortium name="Ensembl"/>
        </authorList>
    </citation>
    <scope>IDENTIFICATION</scope>
    <source>
        <strain evidence="15">Thorbecke</strain>
    </source>
</reference>
<feature type="compositionally biased region" description="Polar residues" evidence="12">
    <location>
        <begin position="447"/>
        <end position="461"/>
    </location>
</feature>
<keyword evidence="6" id="KW-0677">Repeat</keyword>
<dbReference type="Gene3D" id="3.90.228.10">
    <property type="match status" value="1"/>
</dbReference>
<feature type="compositionally biased region" description="Polar residues" evidence="12">
    <location>
        <begin position="348"/>
        <end position="362"/>
    </location>
</feature>
<keyword evidence="9" id="KW-0539">Nucleus</keyword>
<protein>
    <recommendedName>
        <fullName evidence="11">Poly [ADP-ribose] polymerase</fullName>
        <shortName evidence="11">PARP</shortName>
        <ecNumber evidence="11">2.4.2.-</ecNumber>
    </recommendedName>
</protein>
<dbReference type="InterPro" id="IPR037197">
    <property type="entry name" value="WWE_dom_sf"/>
</dbReference>
<dbReference type="GO" id="GO:0005634">
    <property type="term" value="C:nucleus"/>
    <property type="evidence" value="ECO:0007669"/>
    <property type="project" value="UniProtKB-SubCell"/>
</dbReference>
<name>G1TEP1_RABIT</name>
<accession>G1TEP1</accession>
<dbReference type="Proteomes" id="UP000001811">
    <property type="component" value="Unplaced"/>
</dbReference>
<dbReference type="Gene3D" id="1.10.10.10">
    <property type="entry name" value="Winged helix-like DNA-binding domain superfamily/Winged helix DNA-binding domain"/>
    <property type="match status" value="1"/>
</dbReference>
<keyword evidence="16" id="KW-1185">Reference proteome</keyword>
<dbReference type="Ensembl" id="ENSOCUT00000017894.3">
    <property type="protein sequence ID" value="ENSOCUP00000015374.3"/>
    <property type="gene ID" value="ENSOCUG00000017892.4"/>
</dbReference>
<feature type="domain" description="PARP catalytic" evidence="14">
    <location>
        <begin position="673"/>
        <end position="862"/>
    </location>
</feature>
<evidence type="ECO:0000256" key="5">
    <source>
        <dbReference type="ARBA" id="ARBA00022723"/>
    </source>
</evidence>
<evidence type="ECO:0000256" key="9">
    <source>
        <dbReference type="ARBA" id="ARBA00023242"/>
    </source>
</evidence>
<dbReference type="GO" id="GO:1990404">
    <property type="term" value="F:NAD+-protein mono-ADP-ribosyltransferase activity"/>
    <property type="evidence" value="ECO:0007669"/>
    <property type="project" value="TreeGrafter"/>
</dbReference>
<dbReference type="InterPro" id="IPR051712">
    <property type="entry name" value="ARTD-AVP"/>
</dbReference>
<dbReference type="GO" id="GO:0032481">
    <property type="term" value="P:positive regulation of type I interferon production"/>
    <property type="evidence" value="ECO:0007669"/>
    <property type="project" value="TreeGrafter"/>
</dbReference>
<dbReference type="EC" id="2.4.2.-" evidence="11"/>
<dbReference type="PANTHER" id="PTHR45740">
    <property type="entry name" value="POLY [ADP-RIBOSE] POLYMERASE"/>
    <property type="match status" value="1"/>
</dbReference>
<dbReference type="PANTHER" id="PTHR45740:SF8">
    <property type="entry name" value="ZINC FINGER CCCH-TYPE ANTIVIRAL PROTEIN 1"/>
    <property type="match status" value="1"/>
</dbReference>
<dbReference type="STRING" id="9986.ENSOCUP00000015374"/>
<reference evidence="15" key="3">
    <citation type="submission" date="2025-09" db="UniProtKB">
        <authorList>
            <consortium name="Ensembl"/>
        </authorList>
    </citation>
    <scope>IDENTIFICATION</scope>
    <source>
        <strain evidence="15">Thorbecke</strain>
    </source>
</reference>
<dbReference type="Gene3D" id="3.30.720.50">
    <property type="match status" value="1"/>
</dbReference>
<dbReference type="GO" id="GO:0045071">
    <property type="term" value="P:negative regulation of viral genome replication"/>
    <property type="evidence" value="ECO:0007669"/>
    <property type="project" value="Ensembl"/>
</dbReference>
<dbReference type="InterPro" id="IPR041360">
    <property type="entry name" value="ZAP_HTH"/>
</dbReference>
<feature type="region of interest" description="Disordered" evidence="12">
    <location>
        <begin position="224"/>
        <end position="463"/>
    </location>
</feature>
<evidence type="ECO:0000313" key="16">
    <source>
        <dbReference type="Proteomes" id="UP000001811"/>
    </source>
</evidence>
<evidence type="ECO:0000256" key="6">
    <source>
        <dbReference type="ARBA" id="ARBA00022737"/>
    </source>
</evidence>
<evidence type="ECO:0000256" key="4">
    <source>
        <dbReference type="ARBA" id="ARBA00022553"/>
    </source>
</evidence>
<dbReference type="Pfam" id="PF00644">
    <property type="entry name" value="PARP"/>
    <property type="match status" value="1"/>
</dbReference>
<dbReference type="Bgee" id="ENSOCUG00000017892">
    <property type="expression patterns" value="Expressed in ovary and 18 other cell types or tissues"/>
</dbReference>